<dbReference type="eggNOG" id="ENOG502SP41">
    <property type="taxonomic scope" value="Eukaryota"/>
</dbReference>
<dbReference type="Pfam" id="PF11374">
    <property type="entry name" value="DUF3176"/>
    <property type="match status" value="1"/>
</dbReference>
<dbReference type="HOGENOM" id="CLU_015092_1_0_1"/>
<dbReference type="EMBL" id="KB446546">
    <property type="protein sequence ID" value="EME39076.1"/>
    <property type="molecule type" value="Genomic_DNA"/>
</dbReference>
<evidence type="ECO:0000313" key="3">
    <source>
        <dbReference type="EMBL" id="EME39076.1"/>
    </source>
</evidence>
<feature type="transmembrane region" description="Helical" evidence="2">
    <location>
        <begin position="105"/>
        <end position="129"/>
    </location>
</feature>
<dbReference type="OMA" id="NESTWYW"/>
<feature type="transmembrane region" description="Helical" evidence="2">
    <location>
        <begin position="141"/>
        <end position="162"/>
    </location>
</feature>
<dbReference type="OrthoDB" id="5376804at2759"/>
<evidence type="ECO:0000313" key="4">
    <source>
        <dbReference type="Proteomes" id="UP000016933"/>
    </source>
</evidence>
<keyword evidence="2" id="KW-0472">Membrane</keyword>
<keyword evidence="2" id="KW-1133">Transmembrane helix</keyword>
<reference evidence="3 4" key="2">
    <citation type="journal article" date="2012" name="PLoS Pathog.">
        <title>Diverse lifestyles and strategies of plant pathogenesis encoded in the genomes of eighteen Dothideomycetes fungi.</title>
        <authorList>
            <person name="Ohm R.A."/>
            <person name="Feau N."/>
            <person name="Henrissat B."/>
            <person name="Schoch C.L."/>
            <person name="Horwitz B.A."/>
            <person name="Barry K.W."/>
            <person name="Condon B.J."/>
            <person name="Copeland A.C."/>
            <person name="Dhillon B."/>
            <person name="Glaser F."/>
            <person name="Hesse C.N."/>
            <person name="Kosti I."/>
            <person name="LaButti K."/>
            <person name="Lindquist E.A."/>
            <person name="Lucas S."/>
            <person name="Salamov A.A."/>
            <person name="Bradshaw R.E."/>
            <person name="Ciuffetti L."/>
            <person name="Hamelin R.C."/>
            <person name="Kema G.H.J."/>
            <person name="Lawrence C."/>
            <person name="Scott J.A."/>
            <person name="Spatafora J.W."/>
            <person name="Turgeon B.G."/>
            <person name="de Wit P.J.G.M."/>
            <person name="Zhong S."/>
            <person name="Goodwin S.B."/>
            <person name="Grigoriev I.V."/>
        </authorList>
    </citation>
    <scope>NUCLEOTIDE SEQUENCE [LARGE SCALE GENOMIC DNA]</scope>
    <source>
        <strain evidence="4">NZE10 / CBS 128990</strain>
    </source>
</reference>
<dbReference type="PANTHER" id="PTHR35394">
    <property type="entry name" value="DUF3176 DOMAIN-CONTAINING PROTEIN"/>
    <property type="match status" value="1"/>
</dbReference>
<feature type="compositionally biased region" description="Basic and acidic residues" evidence="1">
    <location>
        <begin position="1"/>
        <end position="39"/>
    </location>
</feature>
<sequence>MSSYSEHDRFIPYRGRHQSDQDDTEYHGSISDQEHERASHRASMLQESSASLAGGVRDDASRSTLVVSSKDGSESTMKSYHEQYAGGTLDPSSSTRGRRRLFTAWWLEIVACTATLAGTLALFATLYTYMNRPSPNWPRWISLNTIVSIYITIVKTGIVFVLSEGIGQLKWSWFTSKSRPLHDIQTWDDATRGPVGAAVLIGSLRGRDLLASLGALLIVLVLAVDPVAQQLIHYYNCDITVPGAASIPRIRHFLQPGTQHTGALSQSIVPGVINALNGGVFSPTPNPPFECSTGNCTWQSEYSTLAWCSSCLDVSHELRIVNHTFTSNDTCENGAPYVGDCSSRYGWNYTTSIPGGISANKSYIGPWWDYGAMGPSPVHVSSADSCNGCGSSIDFLIGATPGGALNPSTNEPYPECSDVSLKDTWPCRGYGASRCEFKACIKTFNAAVRVGRLEETLVDTTNDWGINEYGGGSMLDAECLSSDELQSLRDLGYSINDTQRWVPFNDTNDPNDVTNKVNVTSLSDSMESHGCLYSFDLTWQSSIDGYMTQFLTGVVVGYIPAPEIPLGNFFGPQVVQSIFNFGNITFDTVRDSFANISTGLTNYMRLHPYPSNTPMSIGISKETKICVGIRWAWMAYPVALVVLTVIFFLLLFLETWPTRSGPKVWKSSLLALLYHGLHEPSRSECEAMDHADLVELDQMKAKAKSTSVTLSDSNDGMTYFVEHRKNGD</sequence>
<dbReference type="STRING" id="675120.M2YJH0"/>
<organism evidence="3 4">
    <name type="scientific">Dothistroma septosporum (strain NZE10 / CBS 128990)</name>
    <name type="common">Red band needle blight fungus</name>
    <name type="synonym">Mycosphaerella pini</name>
    <dbReference type="NCBI Taxonomy" id="675120"/>
    <lineage>
        <taxon>Eukaryota</taxon>
        <taxon>Fungi</taxon>
        <taxon>Dikarya</taxon>
        <taxon>Ascomycota</taxon>
        <taxon>Pezizomycotina</taxon>
        <taxon>Dothideomycetes</taxon>
        <taxon>Dothideomycetidae</taxon>
        <taxon>Mycosphaerellales</taxon>
        <taxon>Mycosphaerellaceae</taxon>
        <taxon>Dothistroma</taxon>
    </lineage>
</organism>
<dbReference type="InterPro" id="IPR021514">
    <property type="entry name" value="DUF3176"/>
</dbReference>
<name>M2YJH0_DOTSN</name>
<feature type="transmembrane region" description="Helical" evidence="2">
    <location>
        <begin position="209"/>
        <end position="228"/>
    </location>
</feature>
<feature type="transmembrane region" description="Helical" evidence="2">
    <location>
        <begin position="631"/>
        <end position="653"/>
    </location>
</feature>
<dbReference type="AlphaFoldDB" id="M2YJH0"/>
<accession>M2YJH0</accession>
<evidence type="ECO:0000256" key="2">
    <source>
        <dbReference type="SAM" id="Phobius"/>
    </source>
</evidence>
<dbReference type="PANTHER" id="PTHR35394:SF5">
    <property type="entry name" value="DUF3176 DOMAIN-CONTAINING PROTEIN"/>
    <property type="match status" value="1"/>
</dbReference>
<keyword evidence="2" id="KW-0812">Transmembrane</keyword>
<gene>
    <name evidence="3" type="ORF">DOTSEDRAFT_57343</name>
</gene>
<feature type="region of interest" description="Disordered" evidence="1">
    <location>
        <begin position="1"/>
        <end position="95"/>
    </location>
</feature>
<proteinExistence type="predicted"/>
<evidence type="ECO:0000256" key="1">
    <source>
        <dbReference type="SAM" id="MobiDB-lite"/>
    </source>
</evidence>
<dbReference type="Proteomes" id="UP000016933">
    <property type="component" value="Unassembled WGS sequence"/>
</dbReference>
<keyword evidence="4" id="KW-1185">Reference proteome</keyword>
<reference evidence="4" key="1">
    <citation type="journal article" date="2012" name="PLoS Genet.">
        <title>The genomes of the fungal plant pathogens Cladosporium fulvum and Dothistroma septosporum reveal adaptation to different hosts and lifestyles but also signatures of common ancestry.</title>
        <authorList>
            <person name="de Wit P.J.G.M."/>
            <person name="van der Burgt A."/>
            <person name="Oekmen B."/>
            <person name="Stergiopoulos I."/>
            <person name="Abd-Elsalam K.A."/>
            <person name="Aerts A.L."/>
            <person name="Bahkali A.H."/>
            <person name="Beenen H.G."/>
            <person name="Chettri P."/>
            <person name="Cox M.P."/>
            <person name="Datema E."/>
            <person name="de Vries R.P."/>
            <person name="Dhillon B."/>
            <person name="Ganley A.R."/>
            <person name="Griffiths S.A."/>
            <person name="Guo Y."/>
            <person name="Hamelin R.C."/>
            <person name="Henrissat B."/>
            <person name="Kabir M.S."/>
            <person name="Jashni M.K."/>
            <person name="Kema G."/>
            <person name="Klaubauf S."/>
            <person name="Lapidus A."/>
            <person name="Levasseur A."/>
            <person name="Lindquist E."/>
            <person name="Mehrabi R."/>
            <person name="Ohm R.A."/>
            <person name="Owen T.J."/>
            <person name="Salamov A."/>
            <person name="Schwelm A."/>
            <person name="Schijlen E."/>
            <person name="Sun H."/>
            <person name="van den Burg H.A."/>
            <person name="van Ham R.C.H.J."/>
            <person name="Zhang S."/>
            <person name="Goodwin S.B."/>
            <person name="Grigoriev I.V."/>
            <person name="Collemare J."/>
            <person name="Bradshaw R.E."/>
        </authorList>
    </citation>
    <scope>NUCLEOTIDE SEQUENCE [LARGE SCALE GENOMIC DNA]</scope>
    <source>
        <strain evidence="4">NZE10 / CBS 128990</strain>
    </source>
</reference>
<protein>
    <submittedName>
        <fullName evidence="3">Uncharacterized protein</fullName>
    </submittedName>
</protein>